<feature type="transmembrane region" description="Helical" evidence="9">
    <location>
        <begin position="186"/>
        <end position="207"/>
    </location>
</feature>
<dbReference type="Proteomes" id="UP000598174">
    <property type="component" value="Unassembled WGS sequence"/>
</dbReference>
<evidence type="ECO:0000259" key="12">
    <source>
        <dbReference type="PROSITE" id="PS50885"/>
    </source>
</evidence>
<evidence type="ECO:0000256" key="5">
    <source>
        <dbReference type="ARBA" id="ARBA00023224"/>
    </source>
</evidence>
<evidence type="ECO:0000313" key="13">
    <source>
        <dbReference type="EMBL" id="GIE11962.1"/>
    </source>
</evidence>
<dbReference type="PANTHER" id="PTHR32089:SF112">
    <property type="entry name" value="LYSOZYME-LIKE PROTEIN-RELATED"/>
    <property type="match status" value="1"/>
</dbReference>
<dbReference type="InterPro" id="IPR000727">
    <property type="entry name" value="T_SNARE_dom"/>
</dbReference>
<dbReference type="GO" id="GO:0006935">
    <property type="term" value="P:chemotaxis"/>
    <property type="evidence" value="ECO:0007669"/>
    <property type="project" value="InterPro"/>
</dbReference>
<dbReference type="EMBL" id="BOMM01000035">
    <property type="protein sequence ID" value="GIE11962.1"/>
    <property type="molecule type" value="Genomic_DNA"/>
</dbReference>
<dbReference type="SUPFAM" id="SSF58104">
    <property type="entry name" value="Methyl-accepting chemotaxis protein (MCP) signaling domain"/>
    <property type="match status" value="1"/>
</dbReference>
<sequence length="525" mass="55185">MSWMQRLTPRLVASFAVPLFVLCVVGTLAYRNTTTLERNSGQVAHTYQVLQGLDEITGVLKDAESGQRGYLITGEAAYLTPYTEASQAVTGRIDAVAKLTADNPVQQKRIAELRQLVQAKFAEMSETIELRRTGGFAQARDIVLTNKGAAVMTQIHAALATMGNTESSLLTVRADQTAQTASTSRAVIIGGVLLAAALVMLLAWLLARSILRPLTGLTRRLAEIADGGGDLTNRVDESRRDEFGTLGATFNRFVAKLAGIIAQIGDQANSLAAASEQLSSGTRHIAGSAEQTSREVGGVAGSTEAMSISLTTVAAGAEEMGASIREIASNTSDASQAGIEAVRVAEEASRTVTMLGQSSAEITNVVNLITAIAEQTNLLALNATIEAARAGESGKGFAVVASEVKDLAQETARATEDISKRVQHIQQSASATSEAIRRVSEIVARVNDYQTTIASAVEEQTATTSEMSRNVTEASASSREVSQSLSTVSTAVSETSTAIVSSEQAVAELARMSATLHGLVGQFKY</sequence>
<dbReference type="PRINTS" id="PR00260">
    <property type="entry name" value="CHEMTRNSDUCR"/>
</dbReference>
<dbReference type="SMART" id="SM00304">
    <property type="entry name" value="HAMP"/>
    <property type="match status" value="1"/>
</dbReference>
<dbReference type="Gene3D" id="1.10.287.950">
    <property type="entry name" value="Methyl-accepting chemotaxis protein"/>
    <property type="match status" value="1"/>
</dbReference>
<dbReference type="Pfam" id="PF00015">
    <property type="entry name" value="MCPsignal"/>
    <property type="match status" value="1"/>
</dbReference>
<evidence type="ECO:0000256" key="2">
    <source>
        <dbReference type="ARBA" id="ARBA00022519"/>
    </source>
</evidence>
<evidence type="ECO:0000256" key="8">
    <source>
        <dbReference type="SAM" id="MobiDB-lite"/>
    </source>
</evidence>
<keyword evidence="9" id="KW-0472">Membrane</keyword>
<keyword evidence="5 7" id="KW-0807">Transducer</keyword>
<dbReference type="Pfam" id="PF00672">
    <property type="entry name" value="HAMP"/>
    <property type="match status" value="1"/>
</dbReference>
<evidence type="ECO:0000256" key="7">
    <source>
        <dbReference type="PROSITE-ProRule" id="PRU00284"/>
    </source>
</evidence>
<dbReference type="PANTHER" id="PTHR32089">
    <property type="entry name" value="METHYL-ACCEPTING CHEMOTAXIS PROTEIN MCPB"/>
    <property type="match status" value="1"/>
</dbReference>
<keyword evidence="14" id="KW-1185">Reference proteome</keyword>
<comment type="similarity">
    <text evidence="6">Belongs to the methyl-accepting chemotaxis (MCP) protein family.</text>
</comment>
<evidence type="ECO:0000256" key="1">
    <source>
        <dbReference type="ARBA" id="ARBA00004429"/>
    </source>
</evidence>
<dbReference type="CDD" id="cd06225">
    <property type="entry name" value="HAMP"/>
    <property type="match status" value="1"/>
</dbReference>
<dbReference type="Pfam" id="PF05227">
    <property type="entry name" value="CHASE3"/>
    <property type="match status" value="1"/>
</dbReference>
<dbReference type="InterPro" id="IPR003660">
    <property type="entry name" value="HAMP_dom"/>
</dbReference>
<reference evidence="13" key="1">
    <citation type="submission" date="2021-01" db="EMBL/GenBank/DDBJ databases">
        <title>Whole genome shotgun sequence of Actinoplanes ferrugineus NBRC 15555.</title>
        <authorList>
            <person name="Komaki H."/>
            <person name="Tamura T."/>
        </authorList>
    </citation>
    <scope>NUCLEOTIDE SEQUENCE</scope>
    <source>
        <strain evidence="13">NBRC 15555</strain>
    </source>
</reference>
<feature type="region of interest" description="Disordered" evidence="8">
    <location>
        <begin position="460"/>
        <end position="482"/>
    </location>
</feature>
<dbReference type="GO" id="GO:0004888">
    <property type="term" value="F:transmembrane signaling receptor activity"/>
    <property type="evidence" value="ECO:0007669"/>
    <property type="project" value="InterPro"/>
</dbReference>
<dbReference type="CDD" id="cd19410">
    <property type="entry name" value="HK9-like_sensor"/>
    <property type="match status" value="1"/>
</dbReference>
<keyword evidence="2" id="KW-1003">Cell membrane</keyword>
<organism evidence="13 14">
    <name type="scientific">Paractinoplanes ferrugineus</name>
    <dbReference type="NCBI Taxonomy" id="113564"/>
    <lineage>
        <taxon>Bacteria</taxon>
        <taxon>Bacillati</taxon>
        <taxon>Actinomycetota</taxon>
        <taxon>Actinomycetes</taxon>
        <taxon>Micromonosporales</taxon>
        <taxon>Micromonosporaceae</taxon>
        <taxon>Paractinoplanes</taxon>
    </lineage>
</organism>
<proteinExistence type="inferred from homology"/>
<evidence type="ECO:0000259" key="10">
    <source>
        <dbReference type="PROSITE" id="PS50111"/>
    </source>
</evidence>
<feature type="domain" description="Methyl-accepting transducer" evidence="10">
    <location>
        <begin position="267"/>
        <end position="496"/>
    </location>
</feature>
<evidence type="ECO:0000256" key="3">
    <source>
        <dbReference type="ARBA" id="ARBA00022692"/>
    </source>
</evidence>
<gene>
    <name evidence="13" type="ORF">Afe05nite_38020</name>
</gene>
<feature type="domain" description="HAMP" evidence="12">
    <location>
        <begin position="208"/>
        <end position="262"/>
    </location>
</feature>
<protein>
    <submittedName>
        <fullName evidence="13">Chemotaxis protein</fullName>
    </submittedName>
</protein>
<evidence type="ECO:0000256" key="6">
    <source>
        <dbReference type="ARBA" id="ARBA00029447"/>
    </source>
</evidence>
<name>A0A919J226_9ACTN</name>
<dbReference type="PROSITE" id="PS50885">
    <property type="entry name" value="HAMP"/>
    <property type="match status" value="1"/>
</dbReference>
<dbReference type="PROSITE" id="PS50111">
    <property type="entry name" value="CHEMOTAXIS_TRANSDUC_2"/>
    <property type="match status" value="1"/>
</dbReference>
<keyword evidence="3 9" id="KW-0812">Transmembrane</keyword>
<evidence type="ECO:0000313" key="14">
    <source>
        <dbReference type="Proteomes" id="UP000598174"/>
    </source>
</evidence>
<accession>A0A919J226</accession>
<evidence type="ECO:0000256" key="9">
    <source>
        <dbReference type="SAM" id="Phobius"/>
    </source>
</evidence>
<comment type="subcellular location">
    <subcellularLocation>
        <location evidence="1">Cell inner membrane</location>
        <topology evidence="1">Multi-pass membrane protein</topology>
    </subcellularLocation>
</comment>
<dbReference type="AlphaFoldDB" id="A0A919J226"/>
<dbReference type="GO" id="GO:0005886">
    <property type="term" value="C:plasma membrane"/>
    <property type="evidence" value="ECO:0007669"/>
    <property type="project" value="UniProtKB-SubCell"/>
</dbReference>
<evidence type="ECO:0000256" key="4">
    <source>
        <dbReference type="ARBA" id="ARBA00022989"/>
    </source>
</evidence>
<keyword evidence="4 9" id="KW-1133">Transmembrane helix</keyword>
<comment type="caution">
    <text evidence="13">The sequence shown here is derived from an EMBL/GenBank/DDBJ whole genome shotgun (WGS) entry which is preliminary data.</text>
</comment>
<dbReference type="InterPro" id="IPR007891">
    <property type="entry name" value="CHASE3"/>
</dbReference>
<dbReference type="PROSITE" id="PS50192">
    <property type="entry name" value="T_SNARE"/>
    <property type="match status" value="1"/>
</dbReference>
<dbReference type="InterPro" id="IPR004090">
    <property type="entry name" value="Chemotax_Me-accpt_rcpt"/>
</dbReference>
<evidence type="ECO:0000259" key="11">
    <source>
        <dbReference type="PROSITE" id="PS50192"/>
    </source>
</evidence>
<dbReference type="GO" id="GO:0007165">
    <property type="term" value="P:signal transduction"/>
    <property type="evidence" value="ECO:0007669"/>
    <property type="project" value="UniProtKB-KW"/>
</dbReference>
<keyword evidence="2" id="KW-0997">Cell inner membrane</keyword>
<dbReference type="InterPro" id="IPR004089">
    <property type="entry name" value="MCPsignal_dom"/>
</dbReference>
<feature type="domain" description="T-SNARE coiled-coil homology" evidence="11">
    <location>
        <begin position="426"/>
        <end position="488"/>
    </location>
</feature>
<dbReference type="SMART" id="SM00283">
    <property type="entry name" value="MA"/>
    <property type="match status" value="1"/>
</dbReference>